<evidence type="ECO:0000313" key="3">
    <source>
        <dbReference type="EMBL" id="SBV95178.1"/>
    </source>
</evidence>
<dbReference type="AlphaFoldDB" id="A0A212J6X3"/>
<proteinExistence type="predicted"/>
<dbReference type="Gene3D" id="2.60.120.1130">
    <property type="match status" value="1"/>
</dbReference>
<dbReference type="Gene3D" id="3.10.620.30">
    <property type="match status" value="1"/>
</dbReference>
<accession>A0A212J6X3</accession>
<reference evidence="3" key="1">
    <citation type="submission" date="2016-04" db="EMBL/GenBank/DDBJ databases">
        <authorList>
            <person name="Evans L.H."/>
            <person name="Alamgir A."/>
            <person name="Owens N."/>
            <person name="Weber N.D."/>
            <person name="Virtaneva K."/>
            <person name="Barbian K."/>
            <person name="Babar A."/>
            <person name="Rosenke K."/>
        </authorList>
    </citation>
    <scope>NUCLEOTIDE SEQUENCE</scope>
    <source>
        <strain evidence="3">86-1</strain>
    </source>
</reference>
<gene>
    <name evidence="3" type="ORF">KL86DYS1_11324</name>
</gene>
<dbReference type="InterPro" id="IPR024618">
    <property type="entry name" value="DUF3857"/>
</dbReference>
<dbReference type="RefSeq" id="WP_296939219.1">
    <property type="nucleotide sequence ID" value="NZ_LT599032.1"/>
</dbReference>
<evidence type="ECO:0000256" key="1">
    <source>
        <dbReference type="SAM" id="SignalP"/>
    </source>
</evidence>
<evidence type="ECO:0000259" key="2">
    <source>
        <dbReference type="Pfam" id="PF12969"/>
    </source>
</evidence>
<name>A0A212J6X3_9BACT</name>
<feature type="signal peptide" evidence="1">
    <location>
        <begin position="1"/>
        <end position="22"/>
    </location>
</feature>
<organism evidence="3">
    <name type="scientific">uncultured Dysgonomonas sp</name>
    <dbReference type="NCBI Taxonomy" id="206096"/>
    <lineage>
        <taxon>Bacteria</taxon>
        <taxon>Pseudomonadati</taxon>
        <taxon>Bacteroidota</taxon>
        <taxon>Bacteroidia</taxon>
        <taxon>Bacteroidales</taxon>
        <taxon>Dysgonomonadaceae</taxon>
        <taxon>Dysgonomonas</taxon>
        <taxon>environmental samples</taxon>
    </lineage>
</organism>
<feature type="domain" description="DUF3857" evidence="2">
    <location>
        <begin position="69"/>
        <end position="214"/>
    </location>
</feature>
<dbReference type="Pfam" id="PF12969">
    <property type="entry name" value="DUF3857"/>
    <property type="match status" value="1"/>
</dbReference>
<dbReference type="Gene3D" id="2.60.40.3140">
    <property type="match status" value="1"/>
</dbReference>
<dbReference type="EMBL" id="FLUM01000001">
    <property type="protein sequence ID" value="SBV95178.1"/>
    <property type="molecule type" value="Genomic_DNA"/>
</dbReference>
<feature type="chain" id="PRO_5012148815" description="DUF3857 domain-containing protein" evidence="1">
    <location>
        <begin position="23"/>
        <end position="662"/>
    </location>
</feature>
<protein>
    <recommendedName>
        <fullName evidence="2">DUF3857 domain-containing protein</fullName>
    </recommendedName>
</protein>
<sequence>MKKIALFILFIFAFLNSYNCYSQSKYGNATVEELSMTSYPQDTTAAAVMLLKKGDTRFVYSNLYGFQFEYTLQVKIKILKTEGLEWCDQEISYYQASTSSKEDIKGLSGTTYNMEGGKVVKTKLSKDFIFEEDTDNKWKVRKFTMPAAKVGSVIEYKYTIVSDFFYDLRDFNFQSSIPILYTSFDVTLPEYFRYHLNSQGYIALAPKKEPVNETFHIQYKDENGRTQGTQVRCSADRYTFIATDVPAIKNESYLWTINDYISKVSFELQSIQMPYSTVKNYSSSWSNIDKEIIESSMFGGNLKKADLFKNEITKGDVSFDRAKEIQDMIKYKVKWNDQNAFYPKNLKDALKNGIGTSSEVNFLLINALQAGGFDAFPVILSTRSNGRMPISHPSISAFNYVITGVKIDTTMYYTDAAAKYGDWNLLPEKCMVPQARILRADHSNWVNLTEISNGSILKTINLTINDSKLIGKSTDTRKGNAAYNTKVSYYNHKDQNDYIESVSKRISCEIDSFSISNLDNTSEALKMNYIQSSDIDMADEFIYITPLTDKPYSENPFKKETREYPIEFDYLTNFVQIIDFIVPEGYTVEELPKGERMVLNDNDMTLTYRVVLSGSQIRLHYQYQLKKLQFLPAEYENLRDFFSKLIAKSSEQIVLKKTPSAE</sequence>
<keyword evidence="1" id="KW-0732">Signal</keyword>